<comment type="caution">
    <text evidence="4">The sequence shown here is derived from an EMBL/GenBank/DDBJ whole genome shotgun (WGS) entry which is preliminary data.</text>
</comment>
<protein>
    <recommendedName>
        <fullName evidence="1">E3 ubiquitin-protein ligase</fullName>
        <ecNumber evidence="1">2.3.2.27</ecNumber>
    </recommendedName>
</protein>
<keyword evidence="1" id="KW-0833">Ubl conjugation pathway</keyword>
<evidence type="ECO:0000313" key="5">
    <source>
        <dbReference type="Proteomes" id="UP000299102"/>
    </source>
</evidence>
<organism evidence="4 5">
    <name type="scientific">Eumeta variegata</name>
    <name type="common">Bagworm moth</name>
    <name type="synonym">Eumeta japonica</name>
    <dbReference type="NCBI Taxonomy" id="151549"/>
    <lineage>
        <taxon>Eukaryota</taxon>
        <taxon>Metazoa</taxon>
        <taxon>Ecdysozoa</taxon>
        <taxon>Arthropoda</taxon>
        <taxon>Hexapoda</taxon>
        <taxon>Insecta</taxon>
        <taxon>Pterygota</taxon>
        <taxon>Neoptera</taxon>
        <taxon>Endopterygota</taxon>
        <taxon>Lepidoptera</taxon>
        <taxon>Glossata</taxon>
        <taxon>Ditrysia</taxon>
        <taxon>Tineoidea</taxon>
        <taxon>Psychidae</taxon>
        <taxon>Oiketicinae</taxon>
        <taxon>Eumeta</taxon>
    </lineage>
</organism>
<gene>
    <name evidence="4" type="primary">RNF146</name>
    <name evidence="4" type="ORF">EVAR_9710_1</name>
</gene>
<dbReference type="EMBL" id="BGZK01001451">
    <property type="protein sequence ID" value="GBP80224.1"/>
    <property type="molecule type" value="Genomic_DNA"/>
</dbReference>
<dbReference type="OrthoDB" id="10065815at2759"/>
<accession>A0A4C1YZJ1</accession>
<dbReference type="Pfam" id="PF02825">
    <property type="entry name" value="WWE"/>
    <property type="match status" value="1"/>
</dbReference>
<dbReference type="GO" id="GO:0006511">
    <property type="term" value="P:ubiquitin-dependent protein catabolic process"/>
    <property type="evidence" value="ECO:0007669"/>
    <property type="project" value="UniProtKB-UniRule"/>
</dbReference>
<dbReference type="GO" id="GO:0051865">
    <property type="term" value="P:protein autoubiquitination"/>
    <property type="evidence" value="ECO:0007669"/>
    <property type="project" value="UniProtKB-UniRule"/>
</dbReference>
<dbReference type="SUPFAM" id="SSF117839">
    <property type="entry name" value="WWE domain"/>
    <property type="match status" value="1"/>
</dbReference>
<dbReference type="GO" id="GO:0016055">
    <property type="term" value="P:Wnt signaling pathway"/>
    <property type="evidence" value="ECO:0007669"/>
    <property type="project" value="InterPro"/>
</dbReference>
<evidence type="ECO:0000313" key="4">
    <source>
        <dbReference type="EMBL" id="GBP80224.1"/>
    </source>
</evidence>
<dbReference type="GO" id="GO:0008270">
    <property type="term" value="F:zinc ion binding"/>
    <property type="evidence" value="ECO:0007669"/>
    <property type="project" value="UniProtKB-UniRule"/>
</dbReference>
<comment type="PTM">
    <text evidence="1">Ubiquitinated; autoubiquitinated.</text>
</comment>
<keyword evidence="1" id="KW-0862">Zinc</keyword>
<evidence type="ECO:0000256" key="2">
    <source>
        <dbReference type="SAM" id="MobiDB-lite"/>
    </source>
</evidence>
<feature type="region of interest" description="Disordered" evidence="2">
    <location>
        <begin position="135"/>
        <end position="159"/>
    </location>
</feature>
<dbReference type="InterPro" id="IPR018123">
    <property type="entry name" value="WWE-dom_subgr"/>
</dbReference>
<comment type="catalytic activity">
    <reaction evidence="1">
        <text>S-ubiquitinyl-[E2 ubiquitin-conjugating enzyme]-L-cysteine + [acceptor protein]-L-lysine = [E2 ubiquitin-conjugating enzyme]-L-cysteine + N(6)-ubiquitinyl-[acceptor protein]-L-lysine.</text>
        <dbReference type="EC" id="2.3.2.27"/>
    </reaction>
</comment>
<dbReference type="UniPathway" id="UPA00143"/>
<keyword evidence="1" id="KW-0863">Zinc-finger</keyword>
<dbReference type="EC" id="2.3.2.27" evidence="1"/>
<dbReference type="SMART" id="SM00678">
    <property type="entry name" value="WWE"/>
    <property type="match status" value="1"/>
</dbReference>
<dbReference type="InterPro" id="IPR033509">
    <property type="entry name" value="RNF146"/>
</dbReference>
<dbReference type="GO" id="GO:0005634">
    <property type="term" value="C:nucleus"/>
    <property type="evidence" value="ECO:0007669"/>
    <property type="project" value="TreeGrafter"/>
</dbReference>
<dbReference type="Gene3D" id="3.30.720.50">
    <property type="match status" value="1"/>
</dbReference>
<feature type="compositionally biased region" description="Basic and acidic residues" evidence="2">
    <location>
        <begin position="135"/>
        <end position="145"/>
    </location>
</feature>
<keyword evidence="1" id="KW-0808">Transferase</keyword>
<dbReference type="GO" id="GO:0005829">
    <property type="term" value="C:cytosol"/>
    <property type="evidence" value="ECO:0007669"/>
    <property type="project" value="UniProtKB-SubCell"/>
</dbReference>
<dbReference type="GO" id="GO:0072572">
    <property type="term" value="F:poly-ADP-D-ribose binding"/>
    <property type="evidence" value="ECO:0007669"/>
    <property type="project" value="UniProtKB-UniRule"/>
</dbReference>
<dbReference type="PANTHER" id="PTHR13417:SF2">
    <property type="entry name" value="E3 UBIQUITIN-PROTEIN LIGASE RNF146"/>
    <property type="match status" value="1"/>
</dbReference>
<dbReference type="Proteomes" id="UP000299102">
    <property type="component" value="Unassembled WGS sequence"/>
</dbReference>
<dbReference type="InterPro" id="IPR004170">
    <property type="entry name" value="WWE_dom"/>
</dbReference>
<comment type="domain">
    <text evidence="1">The WWE domain mediates non-covalent poly(ADP-ribose)-binding.</text>
</comment>
<evidence type="ECO:0000259" key="3">
    <source>
        <dbReference type="PROSITE" id="PS50918"/>
    </source>
</evidence>
<proteinExistence type="predicted"/>
<dbReference type="InterPro" id="IPR037197">
    <property type="entry name" value="WWE_dom_sf"/>
</dbReference>
<dbReference type="STRING" id="151549.A0A4C1YZJ1"/>
<feature type="domain" description="WWE" evidence="3">
    <location>
        <begin position="40"/>
        <end position="116"/>
    </location>
</feature>
<keyword evidence="1" id="KW-0479">Metal-binding</keyword>
<evidence type="ECO:0000256" key="1">
    <source>
        <dbReference type="RuleBase" id="RU367115"/>
    </source>
</evidence>
<comment type="function">
    <text evidence="1">E3 ubiquitin-protein ligase that specifically binds poly-ADP-ribosylated proteins and mediates their ubiquitination and subsequent degradation.</text>
</comment>
<sequence length="206" mass="23622">MAAIVQQKGIAIQNKKCAMCRTVIPADFLDKPVLLENLSNIGIPEEDTSESYQWYYEGRNGWWKYDERSNSELETAWSSSATDCVLLLAGALYRIDFQTMIQTRRNDHTRRRRVRRDTPTLPAKGIAGIKIIDNEENHQTKRSPLEDINPEQSAESEIHTTIDTEVILVDESNHDDEFVNIMRRMEIQETNGDTTGQHTADNTHDT</sequence>
<comment type="pathway">
    <text evidence="1">Protein modification; protein ubiquitination.</text>
</comment>
<dbReference type="PROSITE" id="PS50918">
    <property type="entry name" value="WWE"/>
    <property type="match status" value="1"/>
</dbReference>
<dbReference type="AlphaFoldDB" id="A0A4C1YZJ1"/>
<dbReference type="PANTHER" id="PTHR13417">
    <property type="entry name" value="E3 UBIQUITIN-PROTEIN LIGASE RNF146"/>
    <property type="match status" value="1"/>
</dbReference>
<reference evidence="4 5" key="1">
    <citation type="journal article" date="2019" name="Commun. Biol.">
        <title>The bagworm genome reveals a unique fibroin gene that provides high tensile strength.</title>
        <authorList>
            <person name="Kono N."/>
            <person name="Nakamura H."/>
            <person name="Ohtoshi R."/>
            <person name="Tomita M."/>
            <person name="Numata K."/>
            <person name="Arakawa K."/>
        </authorList>
    </citation>
    <scope>NUCLEOTIDE SEQUENCE [LARGE SCALE GENOMIC DNA]</scope>
</reference>
<dbReference type="GO" id="GO:0061630">
    <property type="term" value="F:ubiquitin protein ligase activity"/>
    <property type="evidence" value="ECO:0007669"/>
    <property type="project" value="UniProtKB-UniRule"/>
</dbReference>
<keyword evidence="1" id="KW-0963">Cytoplasm</keyword>
<name>A0A4C1YZJ1_EUMVA</name>
<comment type="subcellular location">
    <subcellularLocation>
        <location evidence="1">Cytoplasm</location>
        <location evidence="1">Cytosol</location>
    </subcellularLocation>
</comment>
<keyword evidence="5" id="KW-1185">Reference proteome</keyword>